<gene>
    <name evidence="2" type="ORF">FHR21_003110</name>
</gene>
<dbReference type="Proteomes" id="UP000537161">
    <property type="component" value="Unassembled WGS sequence"/>
</dbReference>
<dbReference type="Pfam" id="PF03572">
    <property type="entry name" value="Peptidase_S41"/>
    <property type="match status" value="1"/>
</dbReference>
<evidence type="ECO:0000313" key="3">
    <source>
        <dbReference type="Proteomes" id="UP000537161"/>
    </source>
</evidence>
<proteinExistence type="predicted"/>
<dbReference type="InterPro" id="IPR005151">
    <property type="entry name" value="Tail-specific_protease"/>
</dbReference>
<evidence type="ECO:0000313" key="2">
    <source>
        <dbReference type="EMBL" id="MBB5707743.1"/>
    </source>
</evidence>
<name>A0A7W9ERI8_9SPHN</name>
<feature type="domain" description="Tail specific protease" evidence="1">
    <location>
        <begin position="274"/>
        <end position="430"/>
    </location>
</feature>
<evidence type="ECO:0000259" key="1">
    <source>
        <dbReference type="Pfam" id="PF03572"/>
    </source>
</evidence>
<protein>
    <recommendedName>
        <fullName evidence="1">Tail specific protease domain-containing protein</fullName>
    </recommendedName>
</protein>
<dbReference type="Gene3D" id="3.90.226.10">
    <property type="entry name" value="2-enoyl-CoA Hydratase, Chain A, domain 1"/>
    <property type="match status" value="1"/>
</dbReference>
<keyword evidence="3" id="KW-1185">Reference proteome</keyword>
<sequence>MSLLLLPLLVLAPDAVPVDPAPPRDWAAALRTDAQAMHDDIAANHPGPVNALDPDFSKRNDAGLALALTRADKVKGFAGYYYALKAYAAAFDDGHLNIRAGDDAPALQARWPGFLTGFDGEKQVVKTRADDAPVPMGAVLEGCDGKPADRLAAENVGAFEGRWFLASRRFRLGGQLFVDRGNPFVARPARCRFLVNGTPREVALAWRPIAPEALAARLHDTDQMAREPIGARTLADGTRWFTLSGFDGDPDSADAKALGPLIDAMRADRAALAAAPRIVLDLRGNNGGSSDWSAQIAAILWGQQRIEALPGATGVDWRASAGNVKTLSDFRDHVRDAPGTSDAMKRWIDATVNGVTAAHDRGEPLWRFTDPEPAKTPGKPPAPPAGPVYFITDSGCASACLDAADLWKGLGAIQVGQETSADTLYMDVRQDKLPSGLARIAVPMKVYRGRERGSNEPLHPVHPYPGDLRDTGALAEWIATLPENR</sequence>
<dbReference type="SUPFAM" id="SSF52096">
    <property type="entry name" value="ClpP/crotonase"/>
    <property type="match status" value="1"/>
</dbReference>
<dbReference type="GO" id="GO:0006508">
    <property type="term" value="P:proteolysis"/>
    <property type="evidence" value="ECO:0007669"/>
    <property type="project" value="InterPro"/>
</dbReference>
<comment type="caution">
    <text evidence="2">The sequence shown here is derived from an EMBL/GenBank/DDBJ whole genome shotgun (WGS) entry which is preliminary data.</text>
</comment>
<reference evidence="2 3" key="1">
    <citation type="submission" date="2020-08" db="EMBL/GenBank/DDBJ databases">
        <title>Genomic Encyclopedia of Type Strains, Phase IV (KMG-IV): sequencing the most valuable type-strain genomes for metagenomic binning, comparative biology and taxonomic classification.</title>
        <authorList>
            <person name="Goeker M."/>
        </authorList>
    </citation>
    <scope>NUCLEOTIDE SEQUENCE [LARGE SCALE GENOMIC DNA]</scope>
    <source>
        <strain evidence="2 3">DSM 27163</strain>
    </source>
</reference>
<dbReference type="EMBL" id="JACIJH010000011">
    <property type="protein sequence ID" value="MBB5707743.1"/>
    <property type="molecule type" value="Genomic_DNA"/>
</dbReference>
<organism evidence="2 3">
    <name type="scientific">Sphingopyxis panaciterrulae</name>
    <dbReference type="NCBI Taxonomy" id="462372"/>
    <lineage>
        <taxon>Bacteria</taxon>
        <taxon>Pseudomonadati</taxon>
        <taxon>Pseudomonadota</taxon>
        <taxon>Alphaproteobacteria</taxon>
        <taxon>Sphingomonadales</taxon>
        <taxon>Sphingomonadaceae</taxon>
        <taxon>Sphingopyxis</taxon>
    </lineage>
</organism>
<dbReference type="InterPro" id="IPR029045">
    <property type="entry name" value="ClpP/crotonase-like_dom_sf"/>
</dbReference>
<dbReference type="RefSeq" id="WP_246427263.1">
    <property type="nucleotide sequence ID" value="NZ_JACIJH010000011.1"/>
</dbReference>
<dbReference type="GO" id="GO:0008236">
    <property type="term" value="F:serine-type peptidase activity"/>
    <property type="evidence" value="ECO:0007669"/>
    <property type="project" value="InterPro"/>
</dbReference>
<dbReference type="AlphaFoldDB" id="A0A7W9ERI8"/>
<accession>A0A7W9ERI8</accession>